<evidence type="ECO:0000256" key="7">
    <source>
        <dbReference type="SAM" id="Phobius"/>
    </source>
</evidence>
<evidence type="ECO:0000256" key="2">
    <source>
        <dbReference type="ARBA" id="ARBA00022448"/>
    </source>
</evidence>
<feature type="transmembrane region" description="Helical" evidence="7">
    <location>
        <begin position="212"/>
        <end position="238"/>
    </location>
</feature>
<evidence type="ECO:0000256" key="6">
    <source>
        <dbReference type="ARBA" id="ARBA00023136"/>
    </source>
</evidence>
<evidence type="ECO:0000259" key="8">
    <source>
        <dbReference type="PROSITE" id="PS50928"/>
    </source>
</evidence>
<evidence type="ECO:0000256" key="4">
    <source>
        <dbReference type="ARBA" id="ARBA00022692"/>
    </source>
</evidence>
<dbReference type="GO" id="GO:0005886">
    <property type="term" value="C:plasma membrane"/>
    <property type="evidence" value="ECO:0007669"/>
    <property type="project" value="UniProtKB-SubCell"/>
</dbReference>
<dbReference type="Proteomes" id="UP001174909">
    <property type="component" value="Unassembled WGS sequence"/>
</dbReference>
<comment type="caution">
    <text evidence="9">The sequence shown here is derived from an EMBL/GenBank/DDBJ whole genome shotgun (WGS) entry which is preliminary data.</text>
</comment>
<evidence type="ECO:0000313" key="10">
    <source>
        <dbReference type="Proteomes" id="UP001174909"/>
    </source>
</evidence>
<dbReference type="InterPro" id="IPR000515">
    <property type="entry name" value="MetI-like"/>
</dbReference>
<dbReference type="GO" id="GO:0055085">
    <property type="term" value="P:transmembrane transport"/>
    <property type="evidence" value="ECO:0007669"/>
    <property type="project" value="InterPro"/>
</dbReference>
<reference evidence="9" key="1">
    <citation type="submission" date="2023-03" db="EMBL/GenBank/DDBJ databases">
        <authorList>
            <person name="Steffen K."/>
            <person name="Cardenas P."/>
        </authorList>
    </citation>
    <scope>NUCLEOTIDE SEQUENCE</scope>
</reference>
<feature type="transmembrane region" description="Helical" evidence="7">
    <location>
        <begin position="128"/>
        <end position="145"/>
    </location>
</feature>
<feature type="domain" description="ABC transmembrane type-1" evidence="8">
    <location>
        <begin position="89"/>
        <end position="284"/>
    </location>
</feature>
<sequence length="298" mass="31905">MESGLVPALGRAKNAALSGLALILRTNTGRIAFVIILAHLIVAVSGPWISPYPPTDYDLPNRFSGPTAEHWLGTDDKGRDVLSRVLAGSRSIIWIATVGTVLGVTLGTIVGISSGYFGGKIDQTIMRFVDWFLAIPSLLLAILIINMSRQWFSGLDESWLVILTIGVSFMPNNSRVIRSAAISIKPLEFVQSARLRGEPTIYIMFREILPNILPVVAVEATIRLSFALLLTAGLGFLGLGVQPPSSDWGLMVSENFPYIGIVPFAALSPGIAMASLVVGINLLADGIRQAQNLPETGA</sequence>
<keyword evidence="2" id="KW-0813">Transport</keyword>
<keyword evidence="10" id="KW-1185">Reference proteome</keyword>
<dbReference type="PROSITE" id="PS50928">
    <property type="entry name" value="ABC_TM1"/>
    <property type="match status" value="1"/>
</dbReference>
<organism evidence="9 10">
    <name type="scientific">Geodia barretti</name>
    <name type="common">Barrett's horny sponge</name>
    <dbReference type="NCBI Taxonomy" id="519541"/>
    <lineage>
        <taxon>Eukaryota</taxon>
        <taxon>Metazoa</taxon>
        <taxon>Porifera</taxon>
        <taxon>Demospongiae</taxon>
        <taxon>Heteroscleromorpha</taxon>
        <taxon>Tetractinellida</taxon>
        <taxon>Astrophorina</taxon>
        <taxon>Geodiidae</taxon>
        <taxon>Geodia</taxon>
    </lineage>
</organism>
<gene>
    <name evidence="9" type="ORF">GBAR_LOCUS15947</name>
</gene>
<name>A0AA35SDB0_GEOBA</name>
<dbReference type="InterPro" id="IPR035906">
    <property type="entry name" value="MetI-like_sf"/>
</dbReference>
<evidence type="ECO:0000256" key="3">
    <source>
        <dbReference type="ARBA" id="ARBA00022475"/>
    </source>
</evidence>
<dbReference type="Pfam" id="PF12911">
    <property type="entry name" value="OppC_N"/>
    <property type="match status" value="1"/>
</dbReference>
<dbReference type="EMBL" id="CASHTH010002311">
    <property type="protein sequence ID" value="CAI8027980.1"/>
    <property type="molecule type" value="Genomic_DNA"/>
</dbReference>
<proteinExistence type="predicted"/>
<keyword evidence="5 7" id="KW-1133">Transmembrane helix</keyword>
<dbReference type="InterPro" id="IPR050366">
    <property type="entry name" value="BP-dependent_transpt_permease"/>
</dbReference>
<feature type="transmembrane region" description="Helical" evidence="7">
    <location>
        <begin position="92"/>
        <end position="116"/>
    </location>
</feature>
<dbReference type="AlphaFoldDB" id="A0AA35SDB0"/>
<comment type="subcellular location">
    <subcellularLocation>
        <location evidence="1">Cell membrane</location>
        <topology evidence="1">Multi-pass membrane protein</topology>
    </subcellularLocation>
</comment>
<evidence type="ECO:0000313" key="9">
    <source>
        <dbReference type="EMBL" id="CAI8027980.1"/>
    </source>
</evidence>
<feature type="transmembrane region" description="Helical" evidence="7">
    <location>
        <begin position="31"/>
        <end position="50"/>
    </location>
</feature>
<dbReference type="Pfam" id="PF00528">
    <property type="entry name" value="BPD_transp_1"/>
    <property type="match status" value="1"/>
</dbReference>
<protein>
    <submittedName>
        <fullName evidence="9">Dipeptide transport system permease protein DppC</fullName>
    </submittedName>
</protein>
<keyword evidence="4 7" id="KW-0812">Transmembrane</keyword>
<dbReference type="Gene3D" id="1.10.3720.10">
    <property type="entry name" value="MetI-like"/>
    <property type="match status" value="1"/>
</dbReference>
<dbReference type="InterPro" id="IPR025966">
    <property type="entry name" value="OppC_N"/>
</dbReference>
<evidence type="ECO:0000256" key="1">
    <source>
        <dbReference type="ARBA" id="ARBA00004651"/>
    </source>
</evidence>
<accession>A0AA35SDB0</accession>
<keyword evidence="3" id="KW-1003">Cell membrane</keyword>
<dbReference type="PANTHER" id="PTHR43386:SF25">
    <property type="entry name" value="PEPTIDE ABC TRANSPORTER PERMEASE PROTEIN"/>
    <property type="match status" value="1"/>
</dbReference>
<dbReference type="SUPFAM" id="SSF161098">
    <property type="entry name" value="MetI-like"/>
    <property type="match status" value="1"/>
</dbReference>
<evidence type="ECO:0000256" key="5">
    <source>
        <dbReference type="ARBA" id="ARBA00022989"/>
    </source>
</evidence>
<dbReference type="CDD" id="cd06261">
    <property type="entry name" value="TM_PBP2"/>
    <property type="match status" value="1"/>
</dbReference>
<feature type="transmembrane region" description="Helical" evidence="7">
    <location>
        <begin position="258"/>
        <end position="284"/>
    </location>
</feature>
<dbReference type="PANTHER" id="PTHR43386">
    <property type="entry name" value="OLIGOPEPTIDE TRANSPORT SYSTEM PERMEASE PROTEIN APPC"/>
    <property type="match status" value="1"/>
</dbReference>
<keyword evidence="6 7" id="KW-0472">Membrane</keyword>